<feature type="coiled-coil region" evidence="1">
    <location>
        <begin position="105"/>
        <end position="132"/>
    </location>
</feature>
<dbReference type="Proteomes" id="UP000290289">
    <property type="component" value="Chromosome 9"/>
</dbReference>
<sequence>MVLVYGRRGCSCTGSESGKNARLEKEIGDIKSNLFRLEAKLHSHWPHPKHQTDQLSMMKNKEKIMKVVPSAQGSRFTQGLGEAAPKSRTRDLPLMGEGTCHRTKCDLYGEDYEELKKLNATLEDKFMEMANTIADIKCSLSERIPSFRYVSGAYPHVFCTYPYPCVSDTGYVEFSPCPCIVDQHTYMYIYLCIYVCVNIYNGSSVQFYERREEEEDDDDQTASLSTDISALLIVLVILISILIGLQLVALPTR</sequence>
<evidence type="ECO:0000313" key="4">
    <source>
        <dbReference type="Proteomes" id="UP000290289"/>
    </source>
</evidence>
<evidence type="ECO:0000256" key="1">
    <source>
        <dbReference type="SAM" id="Coils"/>
    </source>
</evidence>
<accession>A0A498J947</accession>
<keyword evidence="1" id="KW-0175">Coiled coil</keyword>
<feature type="transmembrane region" description="Helical" evidence="2">
    <location>
        <begin position="228"/>
        <end position="250"/>
    </location>
</feature>
<gene>
    <name evidence="3" type="ORF">DVH24_035146</name>
</gene>
<organism evidence="3 4">
    <name type="scientific">Malus domestica</name>
    <name type="common">Apple</name>
    <name type="synonym">Pyrus malus</name>
    <dbReference type="NCBI Taxonomy" id="3750"/>
    <lineage>
        <taxon>Eukaryota</taxon>
        <taxon>Viridiplantae</taxon>
        <taxon>Streptophyta</taxon>
        <taxon>Embryophyta</taxon>
        <taxon>Tracheophyta</taxon>
        <taxon>Spermatophyta</taxon>
        <taxon>Magnoliopsida</taxon>
        <taxon>eudicotyledons</taxon>
        <taxon>Gunneridae</taxon>
        <taxon>Pentapetalae</taxon>
        <taxon>rosids</taxon>
        <taxon>fabids</taxon>
        <taxon>Rosales</taxon>
        <taxon>Rosaceae</taxon>
        <taxon>Amygdaloideae</taxon>
        <taxon>Maleae</taxon>
        <taxon>Malus</taxon>
    </lineage>
</organism>
<reference evidence="3 4" key="1">
    <citation type="submission" date="2018-10" db="EMBL/GenBank/DDBJ databases">
        <title>A high-quality apple genome assembly.</title>
        <authorList>
            <person name="Hu J."/>
        </authorList>
    </citation>
    <scope>NUCLEOTIDE SEQUENCE [LARGE SCALE GENOMIC DNA]</scope>
    <source>
        <strain evidence="4">cv. HFTH1</strain>
        <tissue evidence="3">Young leaf</tissue>
    </source>
</reference>
<keyword evidence="2" id="KW-1133">Transmembrane helix</keyword>
<comment type="caution">
    <text evidence="3">The sequence shown here is derived from an EMBL/GenBank/DDBJ whole genome shotgun (WGS) entry which is preliminary data.</text>
</comment>
<dbReference type="EMBL" id="RDQH01000335">
    <property type="protein sequence ID" value="RXH90382.1"/>
    <property type="molecule type" value="Genomic_DNA"/>
</dbReference>
<evidence type="ECO:0000256" key="2">
    <source>
        <dbReference type="SAM" id="Phobius"/>
    </source>
</evidence>
<proteinExistence type="predicted"/>
<keyword evidence="4" id="KW-1185">Reference proteome</keyword>
<keyword evidence="2" id="KW-0472">Membrane</keyword>
<feature type="transmembrane region" description="Helical" evidence="2">
    <location>
        <begin position="188"/>
        <end position="208"/>
    </location>
</feature>
<dbReference type="AlphaFoldDB" id="A0A498J947"/>
<protein>
    <submittedName>
        <fullName evidence="3">Uncharacterized protein</fullName>
    </submittedName>
</protein>
<evidence type="ECO:0000313" key="3">
    <source>
        <dbReference type="EMBL" id="RXH90382.1"/>
    </source>
</evidence>
<keyword evidence="2" id="KW-0812">Transmembrane</keyword>
<name>A0A498J947_MALDO</name>